<evidence type="ECO:0000313" key="3">
    <source>
        <dbReference type="Proteomes" id="UP001485043"/>
    </source>
</evidence>
<accession>A0AAW1TFD0</accession>
<evidence type="ECO:0008006" key="4">
    <source>
        <dbReference type="Google" id="ProtNLM"/>
    </source>
</evidence>
<feature type="compositionally biased region" description="Gly residues" evidence="1">
    <location>
        <begin position="47"/>
        <end position="64"/>
    </location>
</feature>
<protein>
    <recommendedName>
        <fullName evidence="4">BatC protein</fullName>
    </recommendedName>
</protein>
<evidence type="ECO:0000256" key="1">
    <source>
        <dbReference type="SAM" id="MobiDB-lite"/>
    </source>
</evidence>
<dbReference type="EMBL" id="JALJOV010000091">
    <property type="protein sequence ID" value="KAK9867380.1"/>
    <property type="molecule type" value="Genomic_DNA"/>
</dbReference>
<dbReference type="AlphaFoldDB" id="A0AAW1TFD0"/>
<gene>
    <name evidence="2" type="ORF">WJX84_011391</name>
</gene>
<dbReference type="Proteomes" id="UP001485043">
    <property type="component" value="Unassembled WGS sequence"/>
</dbReference>
<proteinExistence type="predicted"/>
<reference evidence="2 3" key="1">
    <citation type="journal article" date="2024" name="Nat. Commun.">
        <title>Phylogenomics reveals the evolutionary origins of lichenization in chlorophyte algae.</title>
        <authorList>
            <person name="Puginier C."/>
            <person name="Libourel C."/>
            <person name="Otte J."/>
            <person name="Skaloud P."/>
            <person name="Haon M."/>
            <person name="Grisel S."/>
            <person name="Petersen M."/>
            <person name="Berrin J.G."/>
            <person name="Delaux P.M."/>
            <person name="Dal Grande F."/>
            <person name="Keller J."/>
        </authorList>
    </citation>
    <scope>NUCLEOTIDE SEQUENCE [LARGE SCALE GENOMIC DNA]</scope>
    <source>
        <strain evidence="2 3">SAG 2523</strain>
    </source>
</reference>
<name>A0AAW1TFD0_9CHLO</name>
<feature type="region of interest" description="Disordered" evidence="1">
    <location>
        <begin position="18"/>
        <end position="90"/>
    </location>
</feature>
<keyword evidence="3" id="KW-1185">Reference proteome</keyword>
<sequence>MGGLSPLKLAEDAGEGLTAIAGKGDDGENWEEGVGGGGLDGVVAAGDGDGAATGGDGGDGATGDGDGETSGEGEATGEATGGGEAGGGED</sequence>
<feature type="compositionally biased region" description="Gly residues" evidence="1">
    <location>
        <begin position="79"/>
        <end position="90"/>
    </location>
</feature>
<comment type="caution">
    <text evidence="2">The sequence shown here is derived from an EMBL/GenBank/DDBJ whole genome shotgun (WGS) entry which is preliminary data.</text>
</comment>
<organism evidence="2 3">
    <name type="scientific">Apatococcus fuscideae</name>
    <dbReference type="NCBI Taxonomy" id="2026836"/>
    <lineage>
        <taxon>Eukaryota</taxon>
        <taxon>Viridiplantae</taxon>
        <taxon>Chlorophyta</taxon>
        <taxon>core chlorophytes</taxon>
        <taxon>Trebouxiophyceae</taxon>
        <taxon>Chlorellales</taxon>
        <taxon>Chlorellaceae</taxon>
        <taxon>Apatococcus</taxon>
    </lineage>
</organism>
<evidence type="ECO:0000313" key="2">
    <source>
        <dbReference type="EMBL" id="KAK9867380.1"/>
    </source>
</evidence>